<dbReference type="SUPFAM" id="SSF82171">
    <property type="entry name" value="DPP6 N-terminal domain-like"/>
    <property type="match status" value="1"/>
</dbReference>
<gene>
    <name evidence="2" type="ORF">HF999_07910</name>
</gene>
<feature type="region of interest" description="Disordered" evidence="1">
    <location>
        <begin position="41"/>
        <end position="61"/>
    </location>
</feature>
<reference evidence="2 3" key="1">
    <citation type="submission" date="2020-04" db="EMBL/GenBank/DDBJ databases">
        <title>MicrobeNet Type strains.</title>
        <authorList>
            <person name="Nicholson A.C."/>
        </authorList>
    </citation>
    <scope>NUCLEOTIDE SEQUENCE [LARGE SCALE GENOMIC DNA]</scope>
    <source>
        <strain evidence="2 3">DSM 44113</strain>
    </source>
</reference>
<evidence type="ECO:0000256" key="1">
    <source>
        <dbReference type="SAM" id="MobiDB-lite"/>
    </source>
</evidence>
<protein>
    <submittedName>
        <fullName evidence="2">Uncharacterized protein</fullName>
    </submittedName>
</protein>
<proteinExistence type="predicted"/>
<sequence>MEMNVARRKNLMRRRMSIVKSQSVTVVLIVASIAVGCSHENQARSRDEAVPGGRTSSPAEITSSKVPSFEIPHGVITSSEVAYNDQGPVRIGVIDPDSGEYRSLFSFAYSSSERFSFQYQDGRPSIDPTAERIALTIQGGVGGVRFGWINRSGDFTEVTPKAERGDDFGGGTTFSTYGFDGVGDYYFSSVTDGNRAIYRVPAGQTKAVSAPYDQFPNGENFVTRPDGSYSFLLADLDRYSCIRSNSAPWVGAAGYITLGAAGFSDQLYFNTTLNGECNSGRRELLPETNKMRVFNPVSSPDGAWVLVRGNGSIYRVAIDGKSRPTKVEAPGFGANGSEVLVRWVR</sequence>
<name>A0A846WZC7_9ACTN</name>
<dbReference type="EMBL" id="JAAXOQ010000008">
    <property type="protein sequence ID" value="NKY18293.1"/>
    <property type="molecule type" value="Genomic_DNA"/>
</dbReference>
<accession>A0A846WZC7</accession>
<evidence type="ECO:0000313" key="2">
    <source>
        <dbReference type="EMBL" id="NKY18293.1"/>
    </source>
</evidence>
<comment type="caution">
    <text evidence="2">The sequence shown here is derived from an EMBL/GenBank/DDBJ whole genome shotgun (WGS) entry which is preliminary data.</text>
</comment>
<organism evidence="2 3">
    <name type="scientific">Tsukamurella spumae</name>
    <dbReference type="NCBI Taxonomy" id="44753"/>
    <lineage>
        <taxon>Bacteria</taxon>
        <taxon>Bacillati</taxon>
        <taxon>Actinomycetota</taxon>
        <taxon>Actinomycetes</taxon>
        <taxon>Mycobacteriales</taxon>
        <taxon>Tsukamurellaceae</taxon>
        <taxon>Tsukamurella</taxon>
    </lineage>
</organism>
<keyword evidence="3" id="KW-1185">Reference proteome</keyword>
<dbReference type="RefSeq" id="WP_168545344.1">
    <property type="nucleotide sequence ID" value="NZ_BAAAKS010000062.1"/>
</dbReference>
<dbReference type="AlphaFoldDB" id="A0A846WZC7"/>
<evidence type="ECO:0000313" key="3">
    <source>
        <dbReference type="Proteomes" id="UP000582646"/>
    </source>
</evidence>
<dbReference type="Proteomes" id="UP000582646">
    <property type="component" value="Unassembled WGS sequence"/>
</dbReference>